<dbReference type="AlphaFoldDB" id="A0A938B2X9"/>
<dbReference type="InterPro" id="IPR036250">
    <property type="entry name" value="AcylCo_DH-like_C"/>
</dbReference>
<dbReference type="InterPro" id="IPR013107">
    <property type="entry name" value="Acyl-CoA_DH_C"/>
</dbReference>
<dbReference type="PIRSF" id="PIRSF016578">
    <property type="entry name" value="HsaA"/>
    <property type="match status" value="1"/>
</dbReference>
<dbReference type="Gene3D" id="1.10.540.10">
    <property type="entry name" value="Acyl-CoA dehydrogenase/oxidase, N-terminal domain"/>
    <property type="match status" value="1"/>
</dbReference>
<dbReference type="InterPro" id="IPR009100">
    <property type="entry name" value="AcylCoA_DH/oxidase_NM_dom_sf"/>
</dbReference>
<evidence type="ECO:0000259" key="4">
    <source>
        <dbReference type="Pfam" id="PF02771"/>
    </source>
</evidence>
<dbReference type="SUPFAM" id="SSF56645">
    <property type="entry name" value="Acyl-CoA dehydrogenase NM domain-like"/>
    <property type="match status" value="1"/>
</dbReference>
<dbReference type="InterPro" id="IPR037069">
    <property type="entry name" value="AcylCoA_DH/ox_N_sf"/>
</dbReference>
<dbReference type="GO" id="GO:0016787">
    <property type="term" value="F:hydrolase activity"/>
    <property type="evidence" value="ECO:0007669"/>
    <property type="project" value="UniProtKB-KW"/>
</dbReference>
<feature type="domain" description="Acyl-CoA dehydrogenase/oxidase N-terminal" evidence="4">
    <location>
        <begin position="48"/>
        <end position="114"/>
    </location>
</feature>
<feature type="compositionally biased region" description="Low complexity" evidence="3">
    <location>
        <begin position="8"/>
        <end position="19"/>
    </location>
</feature>
<name>A0A938B2X9_UNCTE</name>
<evidence type="ECO:0000259" key="5">
    <source>
        <dbReference type="Pfam" id="PF08028"/>
    </source>
</evidence>
<dbReference type="InterPro" id="IPR050741">
    <property type="entry name" value="Acyl-CoA_dehydrogenase"/>
</dbReference>
<evidence type="ECO:0000256" key="3">
    <source>
        <dbReference type="SAM" id="MobiDB-lite"/>
    </source>
</evidence>
<dbReference type="InterPro" id="IPR013786">
    <property type="entry name" value="AcylCoA_DH/ox_N"/>
</dbReference>
<proteinExistence type="inferred from homology"/>
<protein>
    <submittedName>
        <fullName evidence="6">Hydrolase</fullName>
    </submittedName>
</protein>
<dbReference type="Proteomes" id="UP000712673">
    <property type="component" value="Unassembled WGS sequence"/>
</dbReference>
<dbReference type="Pfam" id="PF08028">
    <property type="entry name" value="Acyl-CoA_dh_2"/>
    <property type="match status" value="1"/>
</dbReference>
<feature type="domain" description="Acyl-CoA dehydrogenase C-terminal" evidence="5">
    <location>
        <begin position="266"/>
        <end position="393"/>
    </location>
</feature>
<dbReference type="GO" id="GO:0033539">
    <property type="term" value="P:fatty acid beta-oxidation using acyl-CoA dehydrogenase"/>
    <property type="evidence" value="ECO:0007669"/>
    <property type="project" value="TreeGrafter"/>
</dbReference>
<gene>
    <name evidence="6" type="ORF">FJZ47_12975</name>
</gene>
<comment type="similarity">
    <text evidence="2">Belongs to the HpaH/HsaA monooxygenase family.</text>
</comment>
<organism evidence="6 7">
    <name type="scientific">Tectimicrobiota bacterium</name>
    <dbReference type="NCBI Taxonomy" id="2528274"/>
    <lineage>
        <taxon>Bacteria</taxon>
        <taxon>Pseudomonadati</taxon>
        <taxon>Nitrospinota/Tectimicrobiota group</taxon>
        <taxon>Candidatus Tectimicrobiota</taxon>
    </lineage>
</organism>
<dbReference type="GO" id="GO:0050660">
    <property type="term" value="F:flavin adenine dinucleotide binding"/>
    <property type="evidence" value="ECO:0007669"/>
    <property type="project" value="InterPro"/>
</dbReference>
<dbReference type="GO" id="GO:0003995">
    <property type="term" value="F:acyl-CoA dehydrogenase activity"/>
    <property type="evidence" value="ECO:0007669"/>
    <property type="project" value="TreeGrafter"/>
</dbReference>
<keyword evidence="1" id="KW-0560">Oxidoreductase</keyword>
<dbReference type="PANTHER" id="PTHR48083:SF5">
    <property type="entry name" value="NRGC PROTEIN"/>
    <property type="match status" value="1"/>
</dbReference>
<dbReference type="InterPro" id="IPR046373">
    <property type="entry name" value="Acyl-CoA_Oxase/DH_mid-dom_sf"/>
</dbReference>
<dbReference type="PANTHER" id="PTHR48083">
    <property type="entry name" value="MEDIUM-CHAIN SPECIFIC ACYL-COA DEHYDROGENASE, MITOCHONDRIAL-RELATED"/>
    <property type="match status" value="1"/>
</dbReference>
<accession>A0A938B2X9</accession>
<evidence type="ECO:0000256" key="2">
    <source>
        <dbReference type="ARBA" id="ARBA00049661"/>
    </source>
</evidence>
<comment type="caution">
    <text evidence="6">The sequence shown here is derived from an EMBL/GenBank/DDBJ whole genome shotgun (WGS) entry which is preliminary data.</text>
</comment>
<dbReference type="Gene3D" id="1.20.140.10">
    <property type="entry name" value="Butyryl-CoA Dehydrogenase, subunit A, domain 3"/>
    <property type="match status" value="1"/>
</dbReference>
<dbReference type="GO" id="GO:0005737">
    <property type="term" value="C:cytoplasm"/>
    <property type="evidence" value="ECO:0007669"/>
    <property type="project" value="TreeGrafter"/>
</dbReference>
<evidence type="ECO:0000256" key="1">
    <source>
        <dbReference type="ARBA" id="ARBA00023002"/>
    </source>
</evidence>
<keyword evidence="6" id="KW-0378">Hydrolase</keyword>
<dbReference type="Gene3D" id="2.40.110.10">
    <property type="entry name" value="Butyryl-CoA Dehydrogenase, subunit A, domain 2"/>
    <property type="match status" value="1"/>
</dbReference>
<sequence length="416" mass="44572">MLLESVGQPSPASQMPAPQHTTERTAMPEVLSQHDVVTTAIKLGPQIQAISEALEATHRLPPALVEALIQAGLFQLYLPQAMGGPELPPLTVFHAIEALSRADGSVGWCTMIAVAESLFLGWLQPEVGRTLFGQPPEVRMAGSLRPEGKAYVVEGGYRVQGRWDFASGINHATWLMCTCVVMEGHQPRQTPAGLPLTRILLVPASAARVIDTWSVVGMCGTGSQDFVVEDVFVPAAHTFALAEPPPVSSPLYHPRMLFVVAWTPTVANALGMARGAIDTFIALASQAHSTSSTTLLRDRPRVQAQVAEAEAIVNAARAYVLSTVSTAWEAVCTGVAEPGPAIAQARLAITHGMHEAVRAVDMVFHAAGTNAVYRKHRLERYFRDVHTAVQHAAGLHTHIETAGKVLLGLPPHDIGW</sequence>
<reference evidence="6" key="1">
    <citation type="submission" date="2019-03" db="EMBL/GenBank/DDBJ databases">
        <title>Lake Tanganyika Metagenome-Assembled Genomes (MAGs).</title>
        <authorList>
            <person name="Tran P."/>
        </authorList>
    </citation>
    <scope>NUCLEOTIDE SEQUENCE</scope>
    <source>
        <strain evidence="6">K_DeepCast_65m_m2_066</strain>
    </source>
</reference>
<evidence type="ECO:0000313" key="6">
    <source>
        <dbReference type="EMBL" id="MBM3224701.1"/>
    </source>
</evidence>
<dbReference type="EMBL" id="VGLS01000386">
    <property type="protein sequence ID" value="MBM3224701.1"/>
    <property type="molecule type" value="Genomic_DNA"/>
</dbReference>
<evidence type="ECO:0000313" key="7">
    <source>
        <dbReference type="Proteomes" id="UP000712673"/>
    </source>
</evidence>
<dbReference type="SUPFAM" id="SSF47203">
    <property type="entry name" value="Acyl-CoA dehydrogenase C-terminal domain-like"/>
    <property type="match status" value="1"/>
</dbReference>
<feature type="region of interest" description="Disordered" evidence="3">
    <location>
        <begin position="1"/>
        <end position="24"/>
    </location>
</feature>
<dbReference type="Pfam" id="PF02771">
    <property type="entry name" value="Acyl-CoA_dh_N"/>
    <property type="match status" value="1"/>
</dbReference>